<evidence type="ECO:0000313" key="4">
    <source>
        <dbReference type="Proteomes" id="UP001202922"/>
    </source>
</evidence>
<sequence>MGRVRTGRLARGFLALAGVVLMASGCAAGEASGPTPPSAAPSSEALTVPAPAGASEPGAATPPSEATMVCGEEIRGRIAQILALPSVPAPSSSWAGGLYTCSYRLPGGLLVLSVKESEDPAAARAYATAAEGRLPGAVPIEGLAALGLPAYGSPAGAVVFAKDSFTLTVDATGLGGTVGPQGISRSSFAYQIATDVLACWSG</sequence>
<proteinExistence type="predicted"/>
<evidence type="ECO:0000256" key="1">
    <source>
        <dbReference type="SAM" id="MobiDB-lite"/>
    </source>
</evidence>
<feature type="chain" id="PRO_5047489313" description="DUF3558 domain-containing protein" evidence="2">
    <location>
        <begin position="29"/>
        <end position="202"/>
    </location>
</feature>
<feature type="compositionally biased region" description="Low complexity" evidence="1">
    <location>
        <begin position="40"/>
        <end position="65"/>
    </location>
</feature>
<dbReference type="RefSeq" id="WP_241053639.1">
    <property type="nucleotide sequence ID" value="NZ_JAKZBV010000001.1"/>
</dbReference>
<name>A0ABS9U0A6_9MICC</name>
<feature type="region of interest" description="Disordered" evidence="1">
    <location>
        <begin position="30"/>
        <end position="65"/>
    </location>
</feature>
<accession>A0ABS9U0A6</accession>
<comment type="caution">
    <text evidence="3">The sequence shown here is derived from an EMBL/GenBank/DDBJ whole genome shotgun (WGS) entry which is preliminary data.</text>
</comment>
<evidence type="ECO:0000256" key="2">
    <source>
        <dbReference type="SAM" id="SignalP"/>
    </source>
</evidence>
<protein>
    <recommendedName>
        <fullName evidence="5">DUF3558 domain-containing protein</fullName>
    </recommendedName>
</protein>
<dbReference type="EMBL" id="JAKZBV010000001">
    <property type="protein sequence ID" value="MCH6470122.1"/>
    <property type="molecule type" value="Genomic_DNA"/>
</dbReference>
<evidence type="ECO:0008006" key="5">
    <source>
        <dbReference type="Google" id="ProtNLM"/>
    </source>
</evidence>
<dbReference type="PROSITE" id="PS51257">
    <property type="entry name" value="PROKAR_LIPOPROTEIN"/>
    <property type="match status" value="1"/>
</dbReference>
<dbReference type="Proteomes" id="UP001202922">
    <property type="component" value="Unassembled WGS sequence"/>
</dbReference>
<keyword evidence="4" id="KW-1185">Reference proteome</keyword>
<feature type="signal peptide" evidence="2">
    <location>
        <begin position="1"/>
        <end position="28"/>
    </location>
</feature>
<evidence type="ECO:0000313" key="3">
    <source>
        <dbReference type="EMBL" id="MCH6470122.1"/>
    </source>
</evidence>
<keyword evidence="2" id="KW-0732">Signal</keyword>
<gene>
    <name evidence="3" type="ORF">L0M17_09050</name>
</gene>
<organism evidence="3 4">
    <name type="scientific">Sinomonas terrae</name>
    <dbReference type="NCBI Taxonomy" id="2908838"/>
    <lineage>
        <taxon>Bacteria</taxon>
        <taxon>Bacillati</taxon>
        <taxon>Actinomycetota</taxon>
        <taxon>Actinomycetes</taxon>
        <taxon>Micrococcales</taxon>
        <taxon>Micrococcaceae</taxon>
        <taxon>Sinomonas</taxon>
    </lineage>
</organism>
<reference evidence="3 4" key="1">
    <citation type="submission" date="2022-03" db="EMBL/GenBank/DDBJ databases">
        <title>Sinomonas sp. isolated from a soil.</title>
        <authorList>
            <person name="Han J."/>
            <person name="Kim D.-U."/>
        </authorList>
    </citation>
    <scope>NUCLEOTIDE SEQUENCE [LARGE SCALE GENOMIC DNA]</scope>
    <source>
        <strain evidence="3 4">5-5</strain>
    </source>
</reference>